<evidence type="ECO:0000256" key="9">
    <source>
        <dbReference type="ARBA" id="ARBA00022989"/>
    </source>
</evidence>
<comment type="function">
    <text evidence="11">Catalyzes the prenylation of para-hydroxybenzoate (PHB) with an all-trans polyprenyl group. Mediates the second step in the final reaction sequence of ubiquinone-8 (UQ-8) biosynthesis, which is the condensation of the polyisoprenoid side chain with PHB, generating the first membrane-bound Q intermediate 3-octaprenyl-4-hydroxybenzoate.</text>
</comment>
<keyword evidence="6 11" id="KW-0808">Transferase</keyword>
<keyword evidence="4 11" id="KW-1003">Cell membrane</keyword>
<comment type="pathway">
    <text evidence="11">Cofactor biosynthesis; ubiquinone biosynthesis.</text>
</comment>
<evidence type="ECO:0000256" key="2">
    <source>
        <dbReference type="ARBA" id="ARBA00004141"/>
    </source>
</evidence>
<evidence type="ECO:0000256" key="1">
    <source>
        <dbReference type="ARBA" id="ARBA00001946"/>
    </source>
</evidence>
<keyword evidence="14" id="KW-1185">Reference proteome</keyword>
<dbReference type="Gene3D" id="1.10.357.140">
    <property type="entry name" value="UbiA prenyltransferase"/>
    <property type="match status" value="1"/>
</dbReference>
<sequence length="274" mass="30558">MRLNRPIGIWLLLWPVLWALWLSSAGHPDPHVFVVFLLGTVLTRSAGCAINDFADRNFDGHVSRTRDRPLVTGQIEPIEAVMLCAGLGLIALGLVMTLNPLTQLLALAGGVLVVTYPFFKRFFPLPQLYLGAAFTWGVPMAFAAQTNALPRLAWLLFLAGLSWTMVYDTMYAMVDRDDDRRLGIRSSAILFGDADRFIIGIMQLMTLFALWLAGRELQLGSWYGLGLTAAAIFAAYQQWLIRARQASACFQAFLNNNYFGMSVFIGIALEYLFH</sequence>
<dbReference type="CDD" id="cd13959">
    <property type="entry name" value="PT_UbiA_COQ2"/>
    <property type="match status" value="1"/>
</dbReference>
<dbReference type="AlphaFoldDB" id="A0A127FET2"/>
<dbReference type="InterPro" id="IPR030470">
    <property type="entry name" value="UbiA_prenylTrfase_CS"/>
</dbReference>
<dbReference type="FunFam" id="1.20.120.1780:FF:000001">
    <property type="entry name" value="4-hydroxybenzoate octaprenyltransferase"/>
    <property type="match status" value="1"/>
</dbReference>
<dbReference type="PATRIC" id="fig|465721.4.peg.3270"/>
<dbReference type="UniPathway" id="UPA00232"/>
<dbReference type="InterPro" id="IPR000537">
    <property type="entry name" value="UbiA_prenyltransferase"/>
</dbReference>
<keyword evidence="11" id="KW-0460">Magnesium</keyword>
<dbReference type="InterPro" id="IPR044878">
    <property type="entry name" value="UbiA_sf"/>
</dbReference>
<evidence type="ECO:0000256" key="4">
    <source>
        <dbReference type="ARBA" id="ARBA00022475"/>
    </source>
</evidence>
<dbReference type="KEGG" id="sdf:ACG33_15300"/>
<keyword evidence="7 11" id="KW-0831">Ubiquinone biosynthesis</keyword>
<dbReference type="InterPro" id="IPR039653">
    <property type="entry name" value="Prenyltransferase"/>
</dbReference>
<gene>
    <name evidence="11 13" type="primary">ubiA</name>
    <name evidence="13" type="ORF">ACG33_15300</name>
</gene>
<keyword evidence="8 11" id="KW-0812">Transmembrane</keyword>
<dbReference type="Proteomes" id="UP000070250">
    <property type="component" value="Chromosome"/>
</dbReference>
<evidence type="ECO:0000256" key="3">
    <source>
        <dbReference type="ARBA" id="ARBA00005985"/>
    </source>
</evidence>
<dbReference type="FunFam" id="1.10.357.140:FF:000008">
    <property type="entry name" value="4-hydroxybenzoate octaprenyltransferase"/>
    <property type="match status" value="1"/>
</dbReference>
<comment type="similarity">
    <text evidence="3 11">Belongs to the UbiA prenyltransferase family.</text>
</comment>
<dbReference type="InterPro" id="IPR006370">
    <property type="entry name" value="HB_polyprenyltransferase-like"/>
</dbReference>
<feature type="transmembrane region" description="Helical" evidence="11">
    <location>
        <begin position="152"/>
        <end position="174"/>
    </location>
</feature>
<dbReference type="GO" id="GO:0008412">
    <property type="term" value="F:4-hydroxybenzoate polyprenyltransferase activity"/>
    <property type="evidence" value="ECO:0007669"/>
    <property type="project" value="UniProtKB-UniRule"/>
</dbReference>
<dbReference type="STRING" id="465721.ACG33_15300"/>
<dbReference type="Gene3D" id="1.20.120.1780">
    <property type="entry name" value="UbiA prenyltransferase"/>
    <property type="match status" value="1"/>
</dbReference>
<name>A0A127FET2_STEDE</name>
<organism evidence="13 14">
    <name type="scientific">Steroidobacter denitrificans</name>
    <dbReference type="NCBI Taxonomy" id="465721"/>
    <lineage>
        <taxon>Bacteria</taxon>
        <taxon>Pseudomonadati</taxon>
        <taxon>Pseudomonadota</taxon>
        <taxon>Gammaproteobacteria</taxon>
        <taxon>Steroidobacterales</taxon>
        <taxon>Steroidobacteraceae</taxon>
        <taxon>Steroidobacter</taxon>
    </lineage>
</organism>
<dbReference type="GO" id="GO:0005886">
    <property type="term" value="C:plasma membrane"/>
    <property type="evidence" value="ECO:0007669"/>
    <property type="project" value="UniProtKB-SubCell"/>
</dbReference>
<dbReference type="PROSITE" id="PS00943">
    <property type="entry name" value="UBIA"/>
    <property type="match status" value="1"/>
</dbReference>
<evidence type="ECO:0000313" key="14">
    <source>
        <dbReference type="Proteomes" id="UP000070250"/>
    </source>
</evidence>
<accession>A0A127FET2</accession>
<feature type="transmembrane region" description="Helical" evidence="11">
    <location>
        <begin position="75"/>
        <end position="95"/>
    </location>
</feature>
<keyword evidence="10 11" id="KW-0472">Membrane</keyword>
<evidence type="ECO:0000313" key="13">
    <source>
        <dbReference type="EMBL" id="AMN48439.1"/>
    </source>
</evidence>
<evidence type="ECO:0000256" key="11">
    <source>
        <dbReference type="HAMAP-Rule" id="MF_01635"/>
    </source>
</evidence>
<evidence type="ECO:0000256" key="12">
    <source>
        <dbReference type="NCBIfam" id="TIGR01474"/>
    </source>
</evidence>
<dbReference type="EMBL" id="CP011971">
    <property type="protein sequence ID" value="AMN48439.1"/>
    <property type="molecule type" value="Genomic_DNA"/>
</dbReference>
<comment type="catalytic activity">
    <reaction evidence="11">
        <text>all-trans-octaprenyl diphosphate + 4-hydroxybenzoate = 4-hydroxy-3-(all-trans-octaprenyl)benzoate + diphosphate</text>
        <dbReference type="Rhea" id="RHEA:27782"/>
        <dbReference type="ChEBI" id="CHEBI:1617"/>
        <dbReference type="ChEBI" id="CHEBI:17879"/>
        <dbReference type="ChEBI" id="CHEBI:33019"/>
        <dbReference type="ChEBI" id="CHEBI:57711"/>
        <dbReference type="EC" id="2.5.1.39"/>
    </reaction>
</comment>
<comment type="cofactor">
    <cofactor evidence="1 11">
        <name>Mg(2+)</name>
        <dbReference type="ChEBI" id="CHEBI:18420"/>
    </cofactor>
</comment>
<proteinExistence type="inferred from homology"/>
<keyword evidence="5 11" id="KW-0997">Cell inner membrane</keyword>
<evidence type="ECO:0000256" key="6">
    <source>
        <dbReference type="ARBA" id="ARBA00022679"/>
    </source>
</evidence>
<feature type="transmembrane region" description="Helical" evidence="11">
    <location>
        <begin position="35"/>
        <end position="54"/>
    </location>
</feature>
<evidence type="ECO:0000256" key="5">
    <source>
        <dbReference type="ARBA" id="ARBA00022519"/>
    </source>
</evidence>
<dbReference type="Pfam" id="PF01040">
    <property type="entry name" value="UbiA"/>
    <property type="match status" value="1"/>
</dbReference>
<evidence type="ECO:0000256" key="7">
    <source>
        <dbReference type="ARBA" id="ARBA00022688"/>
    </source>
</evidence>
<dbReference type="PANTHER" id="PTHR11048:SF28">
    <property type="entry name" value="4-HYDROXYBENZOATE POLYPRENYLTRANSFERASE, MITOCHONDRIAL"/>
    <property type="match status" value="1"/>
</dbReference>
<keyword evidence="9 11" id="KW-1133">Transmembrane helix</keyword>
<dbReference type="EC" id="2.5.1.39" evidence="11 12"/>
<feature type="transmembrane region" description="Helical" evidence="11">
    <location>
        <begin position="220"/>
        <end position="241"/>
    </location>
</feature>
<evidence type="ECO:0000256" key="10">
    <source>
        <dbReference type="ARBA" id="ARBA00023136"/>
    </source>
</evidence>
<feature type="transmembrane region" description="Helical" evidence="11">
    <location>
        <begin position="253"/>
        <end position="273"/>
    </location>
</feature>
<protein>
    <recommendedName>
        <fullName evidence="11 12">4-hydroxybenzoate octaprenyltransferase</fullName>
        <ecNumber evidence="11 12">2.5.1.39</ecNumber>
    </recommendedName>
    <alternativeName>
        <fullName evidence="11">4-HB polyprenyltransferase</fullName>
    </alternativeName>
</protein>
<dbReference type="PANTHER" id="PTHR11048">
    <property type="entry name" value="PRENYLTRANSFERASES"/>
    <property type="match status" value="1"/>
</dbReference>
<feature type="transmembrane region" description="Helical" evidence="11">
    <location>
        <begin position="128"/>
        <end position="146"/>
    </location>
</feature>
<dbReference type="RefSeq" id="WP_066923590.1">
    <property type="nucleotide sequence ID" value="NZ_CP011971.1"/>
</dbReference>
<dbReference type="GO" id="GO:0006744">
    <property type="term" value="P:ubiquinone biosynthetic process"/>
    <property type="evidence" value="ECO:0007669"/>
    <property type="project" value="UniProtKB-UniRule"/>
</dbReference>
<feature type="transmembrane region" description="Helical" evidence="11">
    <location>
        <begin position="194"/>
        <end position="214"/>
    </location>
</feature>
<dbReference type="HAMAP" id="MF_01635">
    <property type="entry name" value="UbiA"/>
    <property type="match status" value="1"/>
</dbReference>
<dbReference type="NCBIfam" id="TIGR01474">
    <property type="entry name" value="ubiA_proteo"/>
    <property type="match status" value="1"/>
</dbReference>
<evidence type="ECO:0000256" key="8">
    <source>
        <dbReference type="ARBA" id="ARBA00022692"/>
    </source>
</evidence>
<comment type="subcellular location">
    <subcellularLocation>
        <location evidence="11">Cell inner membrane</location>
        <topology evidence="11">Multi-pass membrane protein</topology>
    </subcellularLocation>
    <subcellularLocation>
        <location evidence="2">Membrane</location>
        <topology evidence="2">Multi-pass membrane protein</topology>
    </subcellularLocation>
</comment>
<reference evidence="13 14" key="1">
    <citation type="submission" date="2015-06" db="EMBL/GenBank/DDBJ databases">
        <title>A Comprehensive Approach to Explore the Metabolic and Phylogenetic Diversity of Bacterial Steroid Degradation in the Environment: Testosterone as an Example.</title>
        <authorList>
            <person name="Yang F.-C."/>
            <person name="Chen Y.-L."/>
            <person name="Yu C.-P."/>
            <person name="Tang S.-L."/>
            <person name="Wang P.-H."/>
            <person name="Ismail W."/>
            <person name="Wang C.-H."/>
            <person name="Yang C.-Y."/>
            <person name="Chiang Y.-R."/>
        </authorList>
    </citation>
    <scope>NUCLEOTIDE SEQUENCE [LARGE SCALE GENOMIC DNA]</scope>
    <source>
        <strain evidence="13 14">DSM 18526</strain>
    </source>
</reference>